<dbReference type="EMBL" id="BEGY01000293">
    <property type="protein sequence ID" value="GAX86405.1"/>
    <property type="molecule type" value="Genomic_DNA"/>
</dbReference>
<protein>
    <recommendedName>
        <fullName evidence="7">Glutaredoxin domain-containing protein</fullName>
    </recommendedName>
</protein>
<evidence type="ECO:0000256" key="6">
    <source>
        <dbReference type="ARBA" id="ARBA00023284"/>
    </source>
</evidence>
<keyword evidence="5" id="KW-0411">Iron-sulfur</keyword>
<dbReference type="PANTHER" id="PTHR10293:SF72">
    <property type="entry name" value="MONOTHIOL GLUTAREDOXIN-S14, CHLOROPLASTIC"/>
    <property type="match status" value="1"/>
</dbReference>
<keyword evidence="9" id="KW-1185">Reference proteome</keyword>
<dbReference type="Proteomes" id="UP000232323">
    <property type="component" value="Unassembled WGS sequence"/>
</dbReference>
<dbReference type="Pfam" id="PF00462">
    <property type="entry name" value="Glutaredoxin"/>
    <property type="match status" value="1"/>
</dbReference>
<dbReference type="CDD" id="cd03028">
    <property type="entry name" value="GRX_PICOT_like"/>
    <property type="match status" value="1"/>
</dbReference>
<evidence type="ECO:0000256" key="3">
    <source>
        <dbReference type="ARBA" id="ARBA00022723"/>
    </source>
</evidence>
<evidence type="ECO:0000313" key="8">
    <source>
        <dbReference type="EMBL" id="GAX86405.1"/>
    </source>
</evidence>
<evidence type="ECO:0000256" key="1">
    <source>
        <dbReference type="ARBA" id="ARBA00008983"/>
    </source>
</evidence>
<dbReference type="InterPro" id="IPR002109">
    <property type="entry name" value="Glutaredoxin"/>
</dbReference>
<evidence type="ECO:0000256" key="5">
    <source>
        <dbReference type="ARBA" id="ARBA00023014"/>
    </source>
</evidence>
<comment type="caution">
    <text evidence="8">The sequence shown here is derived from an EMBL/GenBank/DDBJ whole genome shotgun (WGS) entry which is preliminary data.</text>
</comment>
<dbReference type="GO" id="GO:0051537">
    <property type="term" value="F:2 iron, 2 sulfur cluster binding"/>
    <property type="evidence" value="ECO:0007669"/>
    <property type="project" value="UniProtKB-KW"/>
</dbReference>
<evidence type="ECO:0000256" key="2">
    <source>
        <dbReference type="ARBA" id="ARBA00022714"/>
    </source>
</evidence>
<dbReference type="GO" id="GO:0046872">
    <property type="term" value="F:metal ion binding"/>
    <property type="evidence" value="ECO:0007669"/>
    <property type="project" value="UniProtKB-KW"/>
</dbReference>
<dbReference type="NCBIfam" id="TIGR00365">
    <property type="entry name" value="Grx4 family monothiol glutaredoxin"/>
    <property type="match status" value="1"/>
</dbReference>
<dbReference type="FunFam" id="3.40.30.10:FF:000005">
    <property type="entry name" value="Glutaredoxin 5"/>
    <property type="match status" value="1"/>
</dbReference>
<dbReference type="SUPFAM" id="SSF52833">
    <property type="entry name" value="Thioredoxin-like"/>
    <property type="match status" value="1"/>
</dbReference>
<reference evidence="8 9" key="1">
    <citation type="submission" date="2017-08" db="EMBL/GenBank/DDBJ databases">
        <title>Acidophilic green algal genome provides insights into adaptation to an acidic environment.</title>
        <authorList>
            <person name="Hirooka S."/>
            <person name="Hirose Y."/>
            <person name="Kanesaki Y."/>
            <person name="Higuchi S."/>
            <person name="Fujiwara T."/>
            <person name="Onuma R."/>
            <person name="Era A."/>
            <person name="Ohbayashi R."/>
            <person name="Uzuka A."/>
            <person name="Nozaki H."/>
            <person name="Yoshikawa H."/>
            <person name="Miyagishima S.Y."/>
        </authorList>
    </citation>
    <scope>NUCLEOTIDE SEQUENCE [LARGE SCALE GENOMIC DNA]</scope>
    <source>
        <strain evidence="8 9">NIES-2499</strain>
    </source>
</reference>
<name>A0A250XTL7_9CHLO</name>
<dbReference type="InterPro" id="IPR036249">
    <property type="entry name" value="Thioredoxin-like_sf"/>
</dbReference>
<proteinExistence type="inferred from homology"/>
<keyword evidence="4" id="KW-0408">Iron</keyword>
<sequence length="221" mass="24838">MYIQLIVSTRGFFRDYIFRIPLLFELYSRYSILSKCVRECNVHIIISIGSVCDVWPACHSSKHQVASRSTVCRRGQALRSPNSHNVKFRGNKIYLGEKKRHGRQQATAMSGGPGMSPELKLSIDNFIASNKVVVFMKGEKESPQCGFSARVVQILKAFDSDFATVNILADERLRSGMKEYSQWPTFPQVYINGEFYGGADIVMEAAQNGQLKEALEVAALE</sequence>
<dbReference type="STRING" id="1157962.A0A250XTL7"/>
<dbReference type="PANTHER" id="PTHR10293">
    <property type="entry name" value="GLUTAREDOXIN FAMILY MEMBER"/>
    <property type="match status" value="1"/>
</dbReference>
<accession>A0A250XTL7</accession>
<evidence type="ECO:0000259" key="7">
    <source>
        <dbReference type="Pfam" id="PF00462"/>
    </source>
</evidence>
<comment type="similarity">
    <text evidence="1">Belongs to the glutaredoxin family. CGFS subfamily.</text>
</comment>
<dbReference type="AlphaFoldDB" id="A0A250XTL7"/>
<keyword evidence="3" id="KW-0479">Metal-binding</keyword>
<keyword evidence="2" id="KW-0001">2Fe-2S</keyword>
<keyword evidence="6" id="KW-0676">Redox-active center</keyword>
<dbReference type="PROSITE" id="PS51354">
    <property type="entry name" value="GLUTAREDOXIN_2"/>
    <property type="match status" value="1"/>
</dbReference>
<organism evidence="8 9">
    <name type="scientific">Chlamydomonas eustigma</name>
    <dbReference type="NCBI Taxonomy" id="1157962"/>
    <lineage>
        <taxon>Eukaryota</taxon>
        <taxon>Viridiplantae</taxon>
        <taxon>Chlorophyta</taxon>
        <taxon>core chlorophytes</taxon>
        <taxon>Chlorophyceae</taxon>
        <taxon>CS clade</taxon>
        <taxon>Chlamydomonadales</taxon>
        <taxon>Chlamydomonadaceae</taxon>
        <taxon>Chlamydomonas</taxon>
    </lineage>
</organism>
<feature type="domain" description="Glutaredoxin" evidence="7">
    <location>
        <begin position="132"/>
        <end position="195"/>
    </location>
</feature>
<evidence type="ECO:0000256" key="4">
    <source>
        <dbReference type="ARBA" id="ARBA00023004"/>
    </source>
</evidence>
<dbReference type="InterPro" id="IPR033658">
    <property type="entry name" value="GRX_PICOT-like"/>
</dbReference>
<dbReference type="InterPro" id="IPR004480">
    <property type="entry name" value="Monothiol_GRX-rel"/>
</dbReference>
<evidence type="ECO:0000313" key="9">
    <source>
        <dbReference type="Proteomes" id="UP000232323"/>
    </source>
</evidence>
<dbReference type="OrthoDB" id="415696at2759"/>
<gene>
    <name evidence="8" type="ORF">CEUSTIGMA_g13815.t1</name>
</gene>
<dbReference type="Gene3D" id="3.40.30.10">
    <property type="entry name" value="Glutaredoxin"/>
    <property type="match status" value="1"/>
</dbReference>